<gene>
    <name evidence="2" type="ORF">BOW51_01525</name>
</gene>
<dbReference type="CDD" id="cd02440">
    <property type="entry name" value="AdoMet_MTases"/>
    <property type="match status" value="1"/>
</dbReference>
<dbReference type="EMBL" id="MPRJ01000006">
    <property type="protein sequence ID" value="OOZ37604.1"/>
    <property type="molecule type" value="Genomic_DNA"/>
</dbReference>
<name>A0A1T2KXS2_9GAMM</name>
<protein>
    <submittedName>
        <fullName evidence="2">SAM-dependent methyltransferase</fullName>
    </submittedName>
</protein>
<feature type="domain" description="Methyltransferase" evidence="1">
    <location>
        <begin position="29"/>
        <end position="123"/>
    </location>
</feature>
<dbReference type="Proteomes" id="UP000190896">
    <property type="component" value="Unassembled WGS sequence"/>
</dbReference>
<comment type="caution">
    <text evidence="2">The sequence shown here is derived from an EMBL/GenBank/DDBJ whole genome shotgun (WGS) entry which is preliminary data.</text>
</comment>
<dbReference type="OrthoDB" id="323463at2"/>
<dbReference type="Pfam" id="PF13649">
    <property type="entry name" value="Methyltransf_25"/>
    <property type="match status" value="1"/>
</dbReference>
<dbReference type="InterPro" id="IPR041698">
    <property type="entry name" value="Methyltransf_25"/>
</dbReference>
<evidence type="ECO:0000259" key="1">
    <source>
        <dbReference type="Pfam" id="PF13649"/>
    </source>
</evidence>
<keyword evidence="3" id="KW-1185">Reference proteome</keyword>
<keyword evidence="2" id="KW-0808">Transferase</keyword>
<dbReference type="GO" id="GO:0032259">
    <property type="term" value="P:methylation"/>
    <property type="evidence" value="ECO:0007669"/>
    <property type="project" value="UniProtKB-KW"/>
</dbReference>
<evidence type="ECO:0000313" key="2">
    <source>
        <dbReference type="EMBL" id="OOZ37604.1"/>
    </source>
</evidence>
<dbReference type="SUPFAM" id="SSF53335">
    <property type="entry name" value="S-adenosyl-L-methionine-dependent methyltransferases"/>
    <property type="match status" value="1"/>
</dbReference>
<evidence type="ECO:0000313" key="3">
    <source>
        <dbReference type="Proteomes" id="UP000190896"/>
    </source>
</evidence>
<dbReference type="InterPro" id="IPR029063">
    <property type="entry name" value="SAM-dependent_MTases_sf"/>
</dbReference>
<dbReference type="PANTHER" id="PTHR43591">
    <property type="entry name" value="METHYLTRANSFERASE"/>
    <property type="match status" value="1"/>
</dbReference>
<sequence>MQIHNANAYREASELEIIEQYLPIEGGEILELGCGRAWMTRQIAQRFHPAHVVATEVDRIQHEKNLQIDDLPNVTFVYGGAEQIDLPDSSIDIAIMLKSLHHVPRELMDQGLSEVARILKPGGLAYISKPVYQGAFNDILKLFNDEKEVRKLAFSAVRRAVQNGSLELVEQIFFNSPGHYADFAEFEARMLNVTHTEHRIDEPLYRQIKAAFEAHMTPGGADFLKPSRVDLLRKPHQ</sequence>
<proteinExistence type="predicted"/>
<accession>A0A1T2KXS2</accession>
<dbReference type="Gene3D" id="3.40.50.150">
    <property type="entry name" value="Vaccinia Virus protein VP39"/>
    <property type="match status" value="1"/>
</dbReference>
<dbReference type="GO" id="GO:0008168">
    <property type="term" value="F:methyltransferase activity"/>
    <property type="evidence" value="ECO:0007669"/>
    <property type="project" value="UniProtKB-KW"/>
</dbReference>
<dbReference type="RefSeq" id="WP_078485766.1">
    <property type="nucleotide sequence ID" value="NZ_MPRJ01000006.1"/>
</dbReference>
<keyword evidence="2" id="KW-0489">Methyltransferase</keyword>
<reference evidence="2 3" key="1">
    <citation type="submission" date="2016-11" db="EMBL/GenBank/DDBJ databases">
        <title>Mixed transmission modes and dynamic genome evolution in an obligate animal-bacterial symbiosis.</title>
        <authorList>
            <person name="Russell S.L."/>
            <person name="Corbett-Detig R.B."/>
            <person name="Cavanaugh C.M."/>
        </authorList>
    </citation>
    <scope>NUCLEOTIDE SEQUENCE [LARGE SCALE GENOMIC DNA]</scope>
    <source>
        <strain evidence="2">Se-Cadez</strain>
    </source>
</reference>
<organism evidence="2 3">
    <name type="scientific">Solemya velesiana gill symbiont</name>
    <dbReference type="NCBI Taxonomy" id="1918948"/>
    <lineage>
        <taxon>Bacteria</taxon>
        <taxon>Pseudomonadati</taxon>
        <taxon>Pseudomonadota</taxon>
        <taxon>Gammaproteobacteria</taxon>
        <taxon>sulfur-oxidizing symbionts</taxon>
    </lineage>
</organism>
<dbReference type="AlphaFoldDB" id="A0A1T2KXS2"/>